<dbReference type="InterPro" id="IPR036249">
    <property type="entry name" value="Thioredoxin-like_sf"/>
</dbReference>
<dbReference type="EMBL" id="GBHO01038405">
    <property type="protein sequence ID" value="JAG05199.1"/>
    <property type="molecule type" value="Transcribed_RNA"/>
</dbReference>
<protein>
    <submittedName>
        <fullName evidence="2">Putative elongation factor 1-gamma 1</fullName>
    </submittedName>
</protein>
<evidence type="ECO:0000313" key="2">
    <source>
        <dbReference type="EMBL" id="JAG05199.1"/>
    </source>
</evidence>
<feature type="non-terminal residue" evidence="2">
    <location>
        <position position="1"/>
    </location>
</feature>
<evidence type="ECO:0000259" key="1">
    <source>
        <dbReference type="PROSITE" id="PS50404"/>
    </source>
</evidence>
<dbReference type="PANTHER" id="PTHR43986">
    <property type="entry name" value="ELONGATION FACTOR 1-GAMMA"/>
    <property type="match status" value="1"/>
</dbReference>
<sequence length="104" mass="11582">VSVLYCNSETSKMVLSLIGNLDDDLVQRVLMVAAYAGVTLKVVSLRDGVDNMSVAFRLNCHPLHELPVMKTDEGYIFGAHAMLRYLARIEVSAHMVNKTRSQSR</sequence>
<reference evidence="2" key="1">
    <citation type="journal article" date="2014" name="PLoS ONE">
        <title>Transcriptome-Based Identification of ABC Transporters in the Western Tarnished Plant Bug Lygus hesperus.</title>
        <authorList>
            <person name="Hull J.J."/>
            <person name="Chaney K."/>
            <person name="Geib S.M."/>
            <person name="Fabrick J.A."/>
            <person name="Brent C.S."/>
            <person name="Walsh D."/>
            <person name="Lavine L.C."/>
        </authorList>
    </citation>
    <scope>NUCLEOTIDE SEQUENCE</scope>
</reference>
<dbReference type="PROSITE" id="PS50404">
    <property type="entry name" value="GST_NTER"/>
    <property type="match status" value="1"/>
</dbReference>
<accession>A0A0A9WBQ6</accession>
<dbReference type="GO" id="GO:0005634">
    <property type="term" value="C:nucleus"/>
    <property type="evidence" value="ECO:0007669"/>
    <property type="project" value="TreeGrafter"/>
</dbReference>
<organism evidence="2">
    <name type="scientific">Lygus hesperus</name>
    <name type="common">Western plant bug</name>
    <dbReference type="NCBI Taxonomy" id="30085"/>
    <lineage>
        <taxon>Eukaryota</taxon>
        <taxon>Metazoa</taxon>
        <taxon>Ecdysozoa</taxon>
        <taxon>Arthropoda</taxon>
        <taxon>Hexapoda</taxon>
        <taxon>Insecta</taxon>
        <taxon>Pterygota</taxon>
        <taxon>Neoptera</taxon>
        <taxon>Paraneoptera</taxon>
        <taxon>Hemiptera</taxon>
        <taxon>Heteroptera</taxon>
        <taxon>Panheteroptera</taxon>
        <taxon>Cimicomorpha</taxon>
        <taxon>Miridae</taxon>
        <taxon>Mirini</taxon>
        <taxon>Lygus</taxon>
    </lineage>
</organism>
<dbReference type="SUPFAM" id="SSF52833">
    <property type="entry name" value="Thioredoxin-like"/>
    <property type="match status" value="1"/>
</dbReference>
<dbReference type="InterPro" id="IPR004045">
    <property type="entry name" value="Glutathione_S-Trfase_N"/>
</dbReference>
<dbReference type="InterPro" id="IPR050802">
    <property type="entry name" value="EF-GSTs"/>
</dbReference>
<reference evidence="2" key="2">
    <citation type="submission" date="2014-07" db="EMBL/GenBank/DDBJ databases">
        <authorList>
            <person name="Hull J."/>
        </authorList>
    </citation>
    <scope>NUCLEOTIDE SEQUENCE</scope>
</reference>
<dbReference type="GO" id="GO:0003746">
    <property type="term" value="F:translation elongation factor activity"/>
    <property type="evidence" value="ECO:0007669"/>
    <property type="project" value="UniProtKB-KW"/>
</dbReference>
<dbReference type="GO" id="GO:0005737">
    <property type="term" value="C:cytoplasm"/>
    <property type="evidence" value="ECO:0007669"/>
    <property type="project" value="TreeGrafter"/>
</dbReference>
<gene>
    <name evidence="2" type="ORF">CM83_23192</name>
</gene>
<dbReference type="Gene3D" id="3.40.30.10">
    <property type="entry name" value="Glutaredoxin"/>
    <property type="match status" value="1"/>
</dbReference>
<dbReference type="AlphaFoldDB" id="A0A0A9WBQ6"/>
<keyword evidence="2" id="KW-0648">Protein biosynthesis</keyword>
<feature type="domain" description="GST N-terminal" evidence="1">
    <location>
        <begin position="13"/>
        <end position="94"/>
    </location>
</feature>
<keyword evidence="2" id="KW-0251">Elongation factor</keyword>
<dbReference type="PANTHER" id="PTHR43986:SF1">
    <property type="entry name" value="ELONGATION FACTOR 1-GAMMA"/>
    <property type="match status" value="1"/>
</dbReference>
<name>A0A0A9WBQ6_LYGHE</name>
<proteinExistence type="predicted"/>